<protein>
    <submittedName>
        <fullName evidence="1">Uncharacterized protein</fullName>
    </submittedName>
</protein>
<dbReference type="EMBL" id="JADCNL010000069">
    <property type="protein sequence ID" value="KAG0451235.1"/>
    <property type="molecule type" value="Genomic_DNA"/>
</dbReference>
<dbReference type="EMBL" id="JADCNM010000070">
    <property type="protein sequence ID" value="KAG0451284.1"/>
    <property type="molecule type" value="Genomic_DNA"/>
</dbReference>
<comment type="caution">
    <text evidence="1">The sequence shown here is derived from an EMBL/GenBank/DDBJ whole genome shotgun (WGS) entry which is preliminary data.</text>
</comment>
<evidence type="ECO:0000313" key="3">
    <source>
        <dbReference type="Proteomes" id="UP000636800"/>
    </source>
</evidence>
<reference evidence="3 4" key="1">
    <citation type="journal article" date="2020" name="Nat. Food">
        <title>A phased Vanilla planifolia genome enables genetic improvement of flavour and production.</title>
        <authorList>
            <person name="Hasing T."/>
            <person name="Tang H."/>
            <person name="Brym M."/>
            <person name="Khazi F."/>
            <person name="Huang T."/>
            <person name="Chambers A.H."/>
        </authorList>
    </citation>
    <scope>NUCLEOTIDE SEQUENCE [LARGE SCALE GENOMIC DNA]</scope>
    <source>
        <tissue evidence="1">Leaf</tissue>
    </source>
</reference>
<sequence length="62" mass="6777">MRIEEEQYIPDGKRLLTRRRNASGVNTDKKTSASSITAGSIHLSFPSSNPAVQPFITSATEL</sequence>
<evidence type="ECO:0000313" key="2">
    <source>
        <dbReference type="EMBL" id="KAG0451284.1"/>
    </source>
</evidence>
<keyword evidence="3" id="KW-1185">Reference proteome</keyword>
<name>A0A835PCM6_VANPL</name>
<evidence type="ECO:0000313" key="1">
    <source>
        <dbReference type="EMBL" id="KAG0451235.1"/>
    </source>
</evidence>
<evidence type="ECO:0000313" key="4">
    <source>
        <dbReference type="Proteomes" id="UP000639772"/>
    </source>
</evidence>
<accession>A0A835PCM6</accession>
<organism evidence="1 3">
    <name type="scientific">Vanilla planifolia</name>
    <name type="common">Vanilla</name>
    <dbReference type="NCBI Taxonomy" id="51239"/>
    <lineage>
        <taxon>Eukaryota</taxon>
        <taxon>Viridiplantae</taxon>
        <taxon>Streptophyta</taxon>
        <taxon>Embryophyta</taxon>
        <taxon>Tracheophyta</taxon>
        <taxon>Spermatophyta</taxon>
        <taxon>Magnoliopsida</taxon>
        <taxon>Liliopsida</taxon>
        <taxon>Asparagales</taxon>
        <taxon>Orchidaceae</taxon>
        <taxon>Vanilloideae</taxon>
        <taxon>Vanilleae</taxon>
        <taxon>Vanilla</taxon>
    </lineage>
</organism>
<proteinExistence type="predicted"/>
<gene>
    <name evidence="2" type="ORF">HPP92_026309</name>
    <name evidence="1" type="ORF">HPP92_026535</name>
</gene>
<dbReference type="Proteomes" id="UP000639772">
    <property type="component" value="Unassembled WGS sequence"/>
</dbReference>
<dbReference type="AlphaFoldDB" id="A0A835PCM6"/>
<dbReference type="Proteomes" id="UP000636800">
    <property type="component" value="Unassembled WGS sequence"/>
</dbReference>